<name>A0ABQ0T0D1_9BACL</name>
<protein>
    <recommendedName>
        <fullName evidence="2">Helicase HerA central domain-containing protein</fullName>
    </recommendedName>
</protein>
<dbReference type="InterPro" id="IPR051162">
    <property type="entry name" value="T4SS_component"/>
</dbReference>
<dbReference type="GeneID" id="82812899"/>
<dbReference type="NCBIfam" id="TIGR03237">
    <property type="entry name" value="dnd_assoc_2"/>
    <property type="match status" value="1"/>
</dbReference>
<dbReference type="EMBL" id="BJOD01000090">
    <property type="protein sequence ID" value="GED28685.1"/>
    <property type="molecule type" value="Genomic_DNA"/>
</dbReference>
<dbReference type="InterPro" id="IPR017646">
    <property type="entry name" value="Dnd_assoc_2"/>
</dbReference>
<dbReference type="PANTHER" id="PTHR30121">
    <property type="entry name" value="UNCHARACTERIZED PROTEIN YJGR-RELATED"/>
    <property type="match status" value="1"/>
</dbReference>
<dbReference type="InterPro" id="IPR027417">
    <property type="entry name" value="P-loop_NTPase"/>
</dbReference>
<accession>A0ABQ0T0D1</accession>
<reference evidence="3 4" key="1">
    <citation type="submission" date="2019-06" db="EMBL/GenBank/DDBJ databases">
        <title>Whole genome shotgun sequence of Brevibacillus agri NBRC 15538.</title>
        <authorList>
            <person name="Hosoyama A."/>
            <person name="Uohara A."/>
            <person name="Ohji S."/>
            <person name="Ichikawa N."/>
        </authorList>
    </citation>
    <scope>NUCLEOTIDE SEQUENCE [LARGE SCALE GENOMIC DNA]</scope>
    <source>
        <strain evidence="3 4">NBRC 15538</strain>
    </source>
</reference>
<comment type="caution">
    <text evidence="3">The sequence shown here is derived from an EMBL/GenBank/DDBJ whole genome shotgun (WGS) entry which is preliminary data.</text>
</comment>
<sequence length="1778" mass="204646">MSNQFYDYITESLLSFFKETQIKPGDRYYLQLDKPEDVQSLVESLQNQENVKQFVYKHEFGDPYITFTIEINDVQLIIANTSETVKPDFLVTLRNQVGEQQNVWRNTALFTVVSEQLDSIQGGSSDLQKDGMPLHPHSIVKKLKQEIEDSALDKVDQIILLDNMQMILQEQMFQQITFFDFEEIFTTLSRGYIEDKDFKKFGLFKDPDLATFSGSSLKKRMELNRELFDYVRKVHDFGYEDDELDRKFSSTGTSKLKGEDWSDLSFSEVNKYYEERQEINKKTSVDVKELVIKGGLKYWDKPHKETAAGHRKRHLIIFNPDHKSEIELTIAFMFQGGIKSLSDQYVTVPNACKKDVTVDVGRINLTAKITAKANETTFVKFFYRHEKKSSLGAEFHIAVVPIEEHVLDSYKTKYVVEASDRYIGFQTDQNEITIGSALNEKSMDVSEYGQFVRFSMHEKIIAKPQPDAFNDEEELLINFQVEETEAIIPVLLKNEIPESIPITSQRIWKLKRENGLDFERVHNRLIFGNREFYMNAEDKQFFDWEHVWIEKGMKCAEVESEMLVQVDLDLSSELRDAYSRFMNYFRIKRNIPSLCHYNEDLMQRAKDYVITYMNEIKSFDENEAAGKRGRDLFKLGVVSANQTIYFSPFHPLLVAFQIQLYSLLSNEEIDNNILNRLKPDSLVPLINLGKEQLYKPDNQSAVTEWLIFKPVNQVTVSDANRYLAKLIEDKIAQFEEHFGYLFSEQSKAPLQINLINIENDYEVLRGIVNWILNKIESKGIDAVKTVEITLYREHNYDSAFDLFSRTDSIDEFQSKFNIKLSSKYYEPQDLLRTIRARLSYYKQQTQDNYKYAHISFYKMHAQEQFAVQPMADMVTGISLDGLFSNVPSMKGKENYRSGFGIKAYSLDEKNLLVQMAYYFNELSANLRNEGNDTYRKGEAIFSRTTTADEKVLESIFSSSYWVTFVDPSIDLEFFHEYGKNLVVIHYSDQYSSSSRYDAITVTDKSQQYFSVIKEFLKDKEVSCDEGKVKNTIKAFNTFNGEWLLRIIGSKGHYSREKLSIISAIKFSLAYFDHPEILWVPISLEEILRVAGAVSLNKSEGVFTAKNLGVKGSHSDDLLLIGLEQRDQQLFMHFYPVEVKIGFNRNEILDKAKKQVSSTKKLIMNALGDPNEKAFTRRFYRNFFAQLFISNANKLKQSQFWESKNYELTEAVFEKLLKDQFTLATHLHPFIGDGAVLSFQRDAFHRSSHLEDGVTYMNLTEYDGYSGLIQSMEDMREWIQEKEGDLVKEQLLSNIYDAKNVIHQEPMLVLLDNHEQGSEEEMVAENLIDTSVEKEETISLEDSATQMELDQRAGDTDEDREQHIPEVTELGNDGETDVMEEKEDEVGSQPLTPHPVTPPAEEGAGILKDTRILIGRAENSNKNIYWEYGNKGIANRHLLISGSSGQGKTYFMQCLLLEKAKQGISSIVIDYTEGFLPNQLEAEFVQALGPQLQQQIVFTEQLPINPFLKNVRDIGGITLPESNTDVAERIKSVFSAVYKTLGIQQLNAIYDAILTGLDRYQDEMSLPLLREILEEDASTYAKTALSQIRPLIDRNPFSNKDPLNWQDIVEGKGTVFVIQLTGYPRDVQLIITEFVLWDLWNYAVRFGNKNKPIPIIMDEAQNLDHSEKSPSARILTEGRKFGLSAWYATQFLKSQLSADELARLQNASQKVYFAQPEQEVSYVAAGLSTTPADRKLWENKLSSLKKGQCIVHGPIRKDDGDLSKPVVTVVDITSLSERI</sequence>
<dbReference type="SUPFAM" id="SSF52540">
    <property type="entry name" value="P-loop containing nucleoside triphosphate hydrolases"/>
    <property type="match status" value="1"/>
</dbReference>
<keyword evidence="4" id="KW-1185">Reference proteome</keyword>
<feature type="compositionally biased region" description="Acidic residues" evidence="1">
    <location>
        <begin position="1371"/>
        <end position="1385"/>
    </location>
</feature>
<gene>
    <name evidence="3" type="ORF">BAG01nite_47870</name>
</gene>
<feature type="compositionally biased region" description="Basic and acidic residues" evidence="1">
    <location>
        <begin position="1348"/>
        <end position="1365"/>
    </location>
</feature>
<evidence type="ECO:0000259" key="2">
    <source>
        <dbReference type="Pfam" id="PF01935"/>
    </source>
</evidence>
<proteinExistence type="predicted"/>
<organism evidence="3 4">
    <name type="scientific">Brevibacillus agri</name>
    <dbReference type="NCBI Taxonomy" id="51101"/>
    <lineage>
        <taxon>Bacteria</taxon>
        <taxon>Bacillati</taxon>
        <taxon>Bacillota</taxon>
        <taxon>Bacilli</taxon>
        <taxon>Bacillales</taxon>
        <taxon>Paenibacillaceae</taxon>
        <taxon>Brevibacillus</taxon>
    </lineage>
</organism>
<dbReference type="InterPro" id="IPR002789">
    <property type="entry name" value="HerA_central"/>
</dbReference>
<dbReference type="RefSeq" id="WP_242507401.1">
    <property type="nucleotide sequence ID" value="NZ_BJOD01000090.1"/>
</dbReference>
<dbReference type="PANTHER" id="PTHR30121:SF11">
    <property type="entry name" value="AAA+ ATPASE DOMAIN-CONTAINING PROTEIN"/>
    <property type="match status" value="1"/>
</dbReference>
<dbReference type="Pfam" id="PF01935">
    <property type="entry name" value="DUF87"/>
    <property type="match status" value="1"/>
</dbReference>
<dbReference type="Proteomes" id="UP000317180">
    <property type="component" value="Unassembled WGS sequence"/>
</dbReference>
<feature type="region of interest" description="Disordered" evidence="1">
    <location>
        <begin position="1341"/>
        <end position="1401"/>
    </location>
</feature>
<evidence type="ECO:0000256" key="1">
    <source>
        <dbReference type="SAM" id="MobiDB-lite"/>
    </source>
</evidence>
<evidence type="ECO:0000313" key="3">
    <source>
        <dbReference type="EMBL" id="GED28685.1"/>
    </source>
</evidence>
<dbReference type="Gene3D" id="3.40.50.300">
    <property type="entry name" value="P-loop containing nucleotide triphosphate hydrolases"/>
    <property type="match status" value="2"/>
</dbReference>
<feature type="domain" description="Helicase HerA central" evidence="2">
    <location>
        <begin position="1431"/>
        <end position="1635"/>
    </location>
</feature>
<evidence type="ECO:0000313" key="4">
    <source>
        <dbReference type="Proteomes" id="UP000317180"/>
    </source>
</evidence>